<comment type="caution">
    <text evidence="1">The sequence shown here is derived from an EMBL/GenBank/DDBJ whole genome shotgun (WGS) entry which is preliminary data.</text>
</comment>
<reference evidence="1 2" key="1">
    <citation type="journal article" date="2016" name="Nat. Commun.">
        <title>Thousands of microbial genomes shed light on interconnected biogeochemical processes in an aquifer system.</title>
        <authorList>
            <person name="Anantharaman K."/>
            <person name="Brown C.T."/>
            <person name="Hug L.A."/>
            <person name="Sharon I."/>
            <person name="Castelle C.J."/>
            <person name="Probst A.J."/>
            <person name="Thomas B.C."/>
            <person name="Singh A."/>
            <person name="Wilkins M.J."/>
            <person name="Karaoz U."/>
            <person name="Brodie E.L."/>
            <person name="Williams K.H."/>
            <person name="Hubbard S.S."/>
            <person name="Banfield J.F."/>
        </authorList>
    </citation>
    <scope>NUCLEOTIDE SEQUENCE [LARGE SCALE GENOMIC DNA]</scope>
</reference>
<sequence>MIREPINCRNSPTFPFKHFSASASLLSGKILIKIFAVFKSSEFSTRLIVAITPLISFIAKEAIKFLKSELNFSRRRDVIMFGFILRRPERQKFQLSLLWRARF</sequence>
<protein>
    <submittedName>
        <fullName evidence="1">Uncharacterized protein</fullName>
    </submittedName>
</protein>
<dbReference type="EMBL" id="MHRA01000019">
    <property type="protein sequence ID" value="OHA15527.1"/>
    <property type="molecule type" value="Genomic_DNA"/>
</dbReference>
<accession>A0A1G2LV98</accession>
<name>A0A1G2LV98_9BACT</name>
<evidence type="ECO:0000313" key="2">
    <source>
        <dbReference type="Proteomes" id="UP000178116"/>
    </source>
</evidence>
<organism evidence="1 2">
    <name type="scientific">Candidatus Tagabacteria bacterium RIFCSPLOWO2_01_FULL_42_9</name>
    <dbReference type="NCBI Taxonomy" id="1802296"/>
    <lineage>
        <taxon>Bacteria</taxon>
        <taxon>Candidatus Tagaibacteriota</taxon>
    </lineage>
</organism>
<dbReference type="Proteomes" id="UP000178116">
    <property type="component" value="Unassembled WGS sequence"/>
</dbReference>
<evidence type="ECO:0000313" key="1">
    <source>
        <dbReference type="EMBL" id="OHA15527.1"/>
    </source>
</evidence>
<gene>
    <name evidence="1" type="ORF">A3A10_00820</name>
</gene>
<proteinExistence type="predicted"/>
<dbReference type="AlphaFoldDB" id="A0A1G2LV98"/>